<dbReference type="Proteomes" id="UP000473648">
    <property type="component" value="Unassembled WGS sequence"/>
</dbReference>
<feature type="domain" description="SGNH hydrolase-type esterase" evidence="1">
    <location>
        <begin position="6"/>
        <end position="207"/>
    </location>
</feature>
<reference evidence="2" key="1">
    <citation type="journal article" date="2020" name="Appl. Environ. Microbiol.">
        <title>Medium-Chain Fatty Acid Synthesis by 'Candidatus Weimeria bifida' gen. nov., sp. nov., and 'Candidatus Pseudoramibacter fermentans' sp. nov.</title>
        <authorList>
            <person name="Scarborough M.J."/>
            <person name="Myers K.S."/>
            <person name="Donohue T.J."/>
            <person name="Noguera D.R."/>
        </authorList>
    </citation>
    <scope>NUCLEOTIDE SEQUENCE</scope>
    <source>
        <strain evidence="2">EUB1.1</strain>
    </source>
</reference>
<dbReference type="EMBL" id="VOGB01000004">
    <property type="protein sequence ID" value="MQM72542.1"/>
    <property type="molecule type" value="Genomic_DNA"/>
</dbReference>
<proteinExistence type="predicted"/>
<dbReference type="PANTHER" id="PTHR30383:SF29">
    <property type="entry name" value="SGNH HYDROLASE-TYPE ESTERASE DOMAIN-CONTAINING PROTEIN"/>
    <property type="match status" value="1"/>
</dbReference>
<dbReference type="Pfam" id="PF13472">
    <property type="entry name" value="Lipase_GDSL_2"/>
    <property type="match status" value="1"/>
</dbReference>
<accession>A0A6L5GR36</accession>
<dbReference type="AlphaFoldDB" id="A0A6L5GR36"/>
<dbReference type="PANTHER" id="PTHR30383">
    <property type="entry name" value="THIOESTERASE 1/PROTEASE 1/LYSOPHOSPHOLIPASE L1"/>
    <property type="match status" value="1"/>
</dbReference>
<evidence type="ECO:0000313" key="2">
    <source>
        <dbReference type="EMBL" id="MQM72542.1"/>
    </source>
</evidence>
<organism evidence="2 3">
    <name type="scientific">Candidatus Pseudoramibacter fermentans</name>
    <dbReference type="NCBI Taxonomy" id="2594427"/>
    <lineage>
        <taxon>Bacteria</taxon>
        <taxon>Bacillati</taxon>
        <taxon>Bacillota</taxon>
        <taxon>Clostridia</taxon>
        <taxon>Eubacteriales</taxon>
        <taxon>Eubacteriaceae</taxon>
        <taxon>Pseudoramibacter</taxon>
    </lineage>
</organism>
<evidence type="ECO:0000259" key="1">
    <source>
        <dbReference type="Pfam" id="PF13472"/>
    </source>
</evidence>
<dbReference type="Gene3D" id="3.40.50.1110">
    <property type="entry name" value="SGNH hydrolase"/>
    <property type="match status" value="1"/>
</dbReference>
<dbReference type="InterPro" id="IPR036514">
    <property type="entry name" value="SGNH_hydro_sf"/>
</dbReference>
<gene>
    <name evidence="2" type="ORF">FRC53_03760</name>
</gene>
<dbReference type="InterPro" id="IPR013830">
    <property type="entry name" value="SGNH_hydro"/>
</dbReference>
<protein>
    <recommendedName>
        <fullName evidence="1">SGNH hydrolase-type esterase domain-containing protein</fullName>
    </recommendedName>
</protein>
<keyword evidence="3" id="KW-1185">Reference proteome</keyword>
<evidence type="ECO:0000313" key="3">
    <source>
        <dbReference type="Proteomes" id="UP000473648"/>
    </source>
</evidence>
<sequence length="222" mass="24602">MTKIICYGDSNTYGYDPRMGGSGRYDEAHRWPEVMAEALTAAGKDVDVVNAGFPGRTLSTVLYPDYYGHGVDLFTTSMRGYAPFDWLFVMLGSNDCLRPDSIERVVGRMSDLIDEAAASDWWTKAPQMLLMAPPQIGRELDVPADAFLSGYCATLGETTLDGFAKKSRKLRAAYRELAEKKNVRFFDAGEVAEAGQVDYIHLTEESQRQLGQAMAQTALAWI</sequence>
<dbReference type="InterPro" id="IPR051532">
    <property type="entry name" value="Ester_Hydrolysis_Enzymes"/>
</dbReference>
<name>A0A6L5GR36_9FIRM</name>
<comment type="caution">
    <text evidence="2">The sequence shown here is derived from an EMBL/GenBank/DDBJ whole genome shotgun (WGS) entry which is preliminary data.</text>
</comment>
<dbReference type="SUPFAM" id="SSF52266">
    <property type="entry name" value="SGNH hydrolase"/>
    <property type="match status" value="1"/>
</dbReference>